<dbReference type="AlphaFoldDB" id="A0A3D8J447"/>
<accession>A0A3D8J447</accession>
<comment type="caution">
    <text evidence="8">The sequence shown here is derived from an EMBL/GenBank/DDBJ whole genome shotgun (WGS) entry which is preliminary data.</text>
</comment>
<organism evidence="8 9">
    <name type="scientific">Helicobacter aurati</name>
    <dbReference type="NCBI Taxonomy" id="137778"/>
    <lineage>
        <taxon>Bacteria</taxon>
        <taxon>Pseudomonadati</taxon>
        <taxon>Campylobacterota</taxon>
        <taxon>Epsilonproteobacteria</taxon>
        <taxon>Campylobacterales</taxon>
        <taxon>Helicobacteraceae</taxon>
        <taxon>Helicobacter</taxon>
    </lineage>
</organism>
<evidence type="ECO:0000313" key="9">
    <source>
        <dbReference type="Proteomes" id="UP000256424"/>
    </source>
</evidence>
<sequence length="781" mass="89246">MDIATRFFQTFYNECAVEGEYSQLSCEIIDTLPTDVKSILLSVNENNFALYSATPSFQSLHKQCYSQHIPTASDIITIQSVKLLQRYLLQNLQINELHDLKNSIFRLNAADILTNTHARNFIQFLNATISQARKDSKTQAQQLDLHTLKTELESLQARFLELQLNNSFYLKLNNVLTHTKNQKFSIGITGILSAGKSTFLNALLGKEILGSSTIPETANLTVLKYGEKQCAKVHFWNIQEWEALKESAIHDENLLDFISTTEEKFGNTLYDFLTEKGKIEEIQLEQLNTFTSANHESKFCNLVKKIELLTDLKFLQNGVEIVDTPGLDDPVTKREEITKTYIQTCDVLIHVMNASCAATQTDIDFIIESLVEQNISRLLVILTRADLIGESELQQSLEYTKSSLSMQLKKSHYKGDIESLLARIDFIPIASFLALLHRTNRNEEALAQGYTLEKTGILDVEQYLDTMLLGENSLKHKDILYLAYRAFLKIALQAQQEVLLESQILNASKEELEIMLHELEKANKELLQSLQNKQSELQAKSQELQNFLQISENLINKHLKIEQEKLKSRIYHDAIYGYNNNKIPSKETICEILAQALHDCFVDTNRDYKQKISEKIAQLLTNQETEEANLHQIANSQEHVTPTQPRIILQANKEQIQQSLTFLQSHIPDLISKHSLQTQNDLAIQLDSVFDKSFALFYKVISEKSKEISLAFSTYFTALGKQQEESIQQQITDKKEALAQMLIQRENSKSQDLRDSLVKKQKELQSLINELKYITHVLGAS</sequence>
<dbReference type="InterPro" id="IPR045063">
    <property type="entry name" value="Dynamin_N"/>
</dbReference>
<dbReference type="CDD" id="cd09912">
    <property type="entry name" value="DLP_2"/>
    <property type="match status" value="1"/>
</dbReference>
<feature type="coiled-coil region" evidence="6">
    <location>
        <begin position="502"/>
        <end position="550"/>
    </location>
</feature>
<dbReference type="GO" id="GO:0003924">
    <property type="term" value="F:GTPase activity"/>
    <property type="evidence" value="ECO:0007669"/>
    <property type="project" value="InterPro"/>
</dbReference>
<dbReference type="PANTHER" id="PTHR10465:SF0">
    <property type="entry name" value="SARCALUMENIN"/>
    <property type="match status" value="1"/>
</dbReference>
<gene>
    <name evidence="8" type="ORF">CQA66_06210</name>
</gene>
<keyword evidence="4" id="KW-0342">GTP-binding</keyword>
<protein>
    <recommendedName>
        <fullName evidence="7">Dynamin N-terminal domain-containing protein</fullName>
    </recommendedName>
</protein>
<dbReference type="GO" id="GO:0016020">
    <property type="term" value="C:membrane"/>
    <property type="evidence" value="ECO:0007669"/>
    <property type="project" value="UniProtKB-SubCell"/>
</dbReference>
<dbReference type="Proteomes" id="UP000256424">
    <property type="component" value="Unassembled WGS sequence"/>
</dbReference>
<feature type="domain" description="Dynamin N-terminal" evidence="7">
    <location>
        <begin position="186"/>
        <end position="384"/>
    </location>
</feature>
<evidence type="ECO:0000256" key="1">
    <source>
        <dbReference type="ARBA" id="ARBA00004370"/>
    </source>
</evidence>
<keyword evidence="3" id="KW-0378">Hydrolase</keyword>
<proteinExistence type="predicted"/>
<keyword evidence="6" id="KW-0175">Coiled coil</keyword>
<dbReference type="GO" id="GO:0005525">
    <property type="term" value="F:GTP binding"/>
    <property type="evidence" value="ECO:0007669"/>
    <property type="project" value="UniProtKB-KW"/>
</dbReference>
<dbReference type="InterPro" id="IPR027094">
    <property type="entry name" value="Mitofusin_fam"/>
</dbReference>
<comment type="subcellular location">
    <subcellularLocation>
        <location evidence="1">Membrane</location>
    </subcellularLocation>
</comment>
<feature type="coiled-coil region" evidence="6">
    <location>
        <begin position="138"/>
        <end position="165"/>
    </location>
</feature>
<dbReference type="InterPro" id="IPR027417">
    <property type="entry name" value="P-loop_NTPase"/>
</dbReference>
<name>A0A3D8J447_9HELI</name>
<evidence type="ECO:0000259" key="7">
    <source>
        <dbReference type="Pfam" id="PF00350"/>
    </source>
</evidence>
<keyword evidence="9" id="KW-1185">Reference proteome</keyword>
<dbReference type="Gene3D" id="3.40.50.300">
    <property type="entry name" value="P-loop containing nucleotide triphosphate hydrolases"/>
    <property type="match status" value="1"/>
</dbReference>
<evidence type="ECO:0000256" key="5">
    <source>
        <dbReference type="ARBA" id="ARBA00023136"/>
    </source>
</evidence>
<dbReference type="SUPFAM" id="SSF52540">
    <property type="entry name" value="P-loop containing nucleoside triphosphate hydrolases"/>
    <property type="match status" value="1"/>
</dbReference>
<dbReference type="Pfam" id="PF00350">
    <property type="entry name" value="Dynamin_N"/>
    <property type="match status" value="1"/>
</dbReference>
<keyword evidence="5" id="KW-0472">Membrane</keyword>
<evidence type="ECO:0000313" key="8">
    <source>
        <dbReference type="EMBL" id="RDU71551.1"/>
    </source>
</evidence>
<reference evidence="8 9" key="1">
    <citation type="submission" date="2018-04" db="EMBL/GenBank/DDBJ databases">
        <title>Novel Campyloabacter and Helicobacter Species and Strains.</title>
        <authorList>
            <person name="Mannion A.J."/>
            <person name="Shen Z."/>
            <person name="Fox J.G."/>
        </authorList>
    </citation>
    <scope>NUCLEOTIDE SEQUENCE [LARGE SCALE GENOMIC DNA]</scope>
    <source>
        <strain evidence="8 9">MIT 97-5075</strain>
    </source>
</reference>
<evidence type="ECO:0000256" key="3">
    <source>
        <dbReference type="ARBA" id="ARBA00022801"/>
    </source>
</evidence>
<dbReference type="PANTHER" id="PTHR10465">
    <property type="entry name" value="TRANSMEMBRANE GTPASE FZO1"/>
    <property type="match status" value="1"/>
</dbReference>
<evidence type="ECO:0000256" key="4">
    <source>
        <dbReference type="ARBA" id="ARBA00023134"/>
    </source>
</evidence>
<evidence type="ECO:0000256" key="6">
    <source>
        <dbReference type="SAM" id="Coils"/>
    </source>
</evidence>
<dbReference type="EMBL" id="NXLW01000011">
    <property type="protein sequence ID" value="RDU71551.1"/>
    <property type="molecule type" value="Genomic_DNA"/>
</dbReference>
<dbReference type="OrthoDB" id="1100581at2"/>
<feature type="coiled-coil region" evidence="6">
    <location>
        <begin position="743"/>
        <end position="770"/>
    </location>
</feature>
<keyword evidence="2" id="KW-0547">Nucleotide-binding</keyword>
<evidence type="ECO:0000256" key="2">
    <source>
        <dbReference type="ARBA" id="ARBA00022741"/>
    </source>
</evidence>
<dbReference type="RefSeq" id="WP_104763774.1">
    <property type="nucleotide sequence ID" value="NZ_FZPM01000034.1"/>
</dbReference>